<sequence>MAITCELTSSGKIMWWGYYGYYITRKESKEIEQNLSYTTIKDVFDDMWQSHDGNSSCEWARDFYGKIIELT</sequence>
<protein>
    <submittedName>
        <fullName evidence="1">Uncharacterized protein</fullName>
    </submittedName>
</protein>
<accession>A0ACB1AH39</accession>
<proteinExistence type="predicted"/>
<comment type="caution">
    <text evidence="1">The sequence shown here is derived from an EMBL/GenBank/DDBJ whole genome shotgun (WGS) entry which is preliminary data.</text>
</comment>
<dbReference type="EMBL" id="CAVMJV010000083">
    <property type="protein sequence ID" value="CAK5090750.1"/>
    <property type="molecule type" value="Genomic_DNA"/>
</dbReference>
<organism evidence="1 2">
    <name type="scientific">Meloidogyne enterolobii</name>
    <name type="common">Root-knot nematode worm</name>
    <name type="synonym">Meloidogyne mayaguensis</name>
    <dbReference type="NCBI Taxonomy" id="390850"/>
    <lineage>
        <taxon>Eukaryota</taxon>
        <taxon>Metazoa</taxon>
        <taxon>Ecdysozoa</taxon>
        <taxon>Nematoda</taxon>
        <taxon>Chromadorea</taxon>
        <taxon>Rhabditida</taxon>
        <taxon>Tylenchina</taxon>
        <taxon>Tylenchomorpha</taxon>
        <taxon>Tylenchoidea</taxon>
        <taxon>Meloidogynidae</taxon>
        <taxon>Meloidogyninae</taxon>
        <taxon>Meloidogyne</taxon>
    </lineage>
</organism>
<gene>
    <name evidence="1" type="ORF">MENTE1834_LOCUS38554</name>
</gene>
<name>A0ACB1AH39_MELEN</name>
<keyword evidence="2" id="KW-1185">Reference proteome</keyword>
<evidence type="ECO:0000313" key="1">
    <source>
        <dbReference type="EMBL" id="CAK5090750.1"/>
    </source>
</evidence>
<evidence type="ECO:0000313" key="2">
    <source>
        <dbReference type="Proteomes" id="UP001497535"/>
    </source>
</evidence>
<reference evidence="1" key="1">
    <citation type="submission" date="2023-11" db="EMBL/GenBank/DDBJ databases">
        <authorList>
            <person name="Poullet M."/>
        </authorList>
    </citation>
    <scope>NUCLEOTIDE SEQUENCE</scope>
    <source>
        <strain evidence="1">E1834</strain>
    </source>
</reference>
<dbReference type="Proteomes" id="UP001497535">
    <property type="component" value="Unassembled WGS sequence"/>
</dbReference>